<dbReference type="AlphaFoldDB" id="A0A0B7JGW2"/>
<protein>
    <submittedName>
        <fullName evidence="1">DUF3630 domain-containing protein</fullName>
    </submittedName>
</protein>
<dbReference type="GeneID" id="29946574"/>
<reference evidence="1 2" key="1">
    <citation type="submission" date="2018-01" db="EMBL/GenBank/DDBJ databases">
        <title>Whole genome sequencing of Histamine producing bacteria.</title>
        <authorList>
            <person name="Butler K."/>
        </authorList>
    </citation>
    <scope>NUCLEOTIDE SEQUENCE [LARGE SCALE GENOMIC DNA]</scope>
    <source>
        <strain evidence="1 2">FS-7.2</strain>
    </source>
</reference>
<evidence type="ECO:0000313" key="2">
    <source>
        <dbReference type="Proteomes" id="UP000241426"/>
    </source>
</evidence>
<accession>A0A2T3KB82</accession>
<dbReference type="InterPro" id="IPR022080">
    <property type="entry name" value="DUF3630"/>
</dbReference>
<organism evidence="1 2">
    <name type="scientific">Photobacterium kishitanii</name>
    <dbReference type="NCBI Taxonomy" id="318456"/>
    <lineage>
        <taxon>Bacteria</taxon>
        <taxon>Pseudomonadati</taxon>
        <taxon>Pseudomonadota</taxon>
        <taxon>Gammaproteobacteria</taxon>
        <taxon>Vibrionales</taxon>
        <taxon>Vibrionaceae</taxon>
        <taxon>Photobacterium</taxon>
    </lineage>
</organism>
<dbReference type="Proteomes" id="UP000241426">
    <property type="component" value="Unassembled WGS sequence"/>
</dbReference>
<dbReference type="Pfam" id="PF12305">
    <property type="entry name" value="DUF3630"/>
    <property type="match status" value="1"/>
</dbReference>
<accession>A0A0B7JGW2</accession>
<comment type="caution">
    <text evidence="1">The sequence shown here is derived from an EMBL/GenBank/DDBJ whole genome shotgun (WGS) entry which is preliminary data.</text>
</comment>
<name>A0A0B7JGW2_9GAMM</name>
<sequence length="100" mass="11650">MMDYDFSHTEINLEQGTLVVTPAQFEFDNFTTIAMALLQRLDATLIDKEPSADLHQWLIDFDGCQLLLKAEHYSTSMWFELLVLSEIDDLIFIQQLLSRH</sequence>
<evidence type="ECO:0000313" key="1">
    <source>
        <dbReference type="EMBL" id="PSU90378.1"/>
    </source>
</evidence>
<dbReference type="EMBL" id="PYNF01000041">
    <property type="protein sequence ID" value="PSU90378.1"/>
    <property type="molecule type" value="Genomic_DNA"/>
</dbReference>
<dbReference type="RefSeq" id="WP_036788430.1">
    <property type="nucleotide sequence ID" value="NZ_JAUZMX010000001.1"/>
</dbReference>
<gene>
    <name evidence="1" type="ORF">C9J27_23625</name>
</gene>
<dbReference type="eggNOG" id="ENOG5033HU2">
    <property type="taxonomic scope" value="Bacteria"/>
</dbReference>
<proteinExistence type="predicted"/>